<dbReference type="CDD" id="cd01949">
    <property type="entry name" value="GGDEF"/>
    <property type="match status" value="1"/>
</dbReference>
<dbReference type="EMBL" id="QRBF01000001">
    <property type="protein sequence ID" value="RDS86062.1"/>
    <property type="molecule type" value="Genomic_DNA"/>
</dbReference>
<dbReference type="InterPro" id="IPR029016">
    <property type="entry name" value="GAF-like_dom_sf"/>
</dbReference>
<gene>
    <name evidence="2" type="ORF">DWU99_01970</name>
</gene>
<accession>A0A370XCM9</accession>
<dbReference type="InterPro" id="IPR043128">
    <property type="entry name" value="Rev_trsase/Diguanyl_cyclase"/>
</dbReference>
<feature type="domain" description="GGDEF" evidence="1">
    <location>
        <begin position="211"/>
        <end position="347"/>
    </location>
</feature>
<dbReference type="SUPFAM" id="SSF55781">
    <property type="entry name" value="GAF domain-like"/>
    <property type="match status" value="1"/>
</dbReference>
<dbReference type="PANTHER" id="PTHR44757:SF2">
    <property type="entry name" value="BIOFILM ARCHITECTURE MAINTENANCE PROTEIN MBAA"/>
    <property type="match status" value="1"/>
</dbReference>
<dbReference type="InterPro" id="IPR052155">
    <property type="entry name" value="Biofilm_reg_signaling"/>
</dbReference>
<dbReference type="InterPro" id="IPR003018">
    <property type="entry name" value="GAF"/>
</dbReference>
<sequence>MNQVTRTTVTSHFLGALAATVSHAHTLEALTRPLLELLQTATGMESTYLARLDEPAGVLHVLYARNTHRLTIPEGLSAPWESSLGKRALDDGRLYADDIAGRPGDCEVARTLGLATCRGAPIRAKGGELFGTLCAASDERKPLFETATHVLALFAQLISQQVEKERLLAALHQANHSLAMTALTDTMTQLPNRRALLEEMQRRLASHQADQALIVAFIDLDDFKPINGRFGHEVGDQFLQTVAKRLGRMLRDGDMAARIGGDEFVVLAVEQRVKADEAAAALSRRLESATRGRFRLDSVFIDYDGASVGVVVAEPGCFHAQALLNRADAAMDAIKRSRKHNLASLMPSGRNIARYEWPVID</sequence>
<evidence type="ECO:0000313" key="3">
    <source>
        <dbReference type="Proteomes" id="UP000255334"/>
    </source>
</evidence>
<dbReference type="PROSITE" id="PS50887">
    <property type="entry name" value="GGDEF"/>
    <property type="match status" value="1"/>
</dbReference>
<dbReference type="PANTHER" id="PTHR44757">
    <property type="entry name" value="DIGUANYLATE CYCLASE DGCP"/>
    <property type="match status" value="1"/>
</dbReference>
<proteinExistence type="predicted"/>
<evidence type="ECO:0000313" key="2">
    <source>
        <dbReference type="EMBL" id="RDS86062.1"/>
    </source>
</evidence>
<protein>
    <submittedName>
        <fullName evidence="2">Sensor domain-containing diguanylate cyclase</fullName>
    </submittedName>
</protein>
<dbReference type="Gene3D" id="3.30.70.270">
    <property type="match status" value="1"/>
</dbReference>
<dbReference type="Pfam" id="PF00990">
    <property type="entry name" value="GGDEF"/>
    <property type="match status" value="1"/>
</dbReference>
<dbReference type="InterPro" id="IPR000160">
    <property type="entry name" value="GGDEF_dom"/>
</dbReference>
<dbReference type="SMART" id="SM00065">
    <property type="entry name" value="GAF"/>
    <property type="match status" value="1"/>
</dbReference>
<dbReference type="SMART" id="SM00267">
    <property type="entry name" value="GGDEF"/>
    <property type="match status" value="1"/>
</dbReference>
<dbReference type="Pfam" id="PF01590">
    <property type="entry name" value="GAF"/>
    <property type="match status" value="1"/>
</dbReference>
<organism evidence="2 3">
    <name type="scientific">Dyella psychrodurans</name>
    <dbReference type="NCBI Taxonomy" id="1927960"/>
    <lineage>
        <taxon>Bacteria</taxon>
        <taxon>Pseudomonadati</taxon>
        <taxon>Pseudomonadota</taxon>
        <taxon>Gammaproteobacteria</taxon>
        <taxon>Lysobacterales</taxon>
        <taxon>Rhodanobacteraceae</taxon>
        <taxon>Dyella</taxon>
    </lineage>
</organism>
<dbReference type="SUPFAM" id="SSF55073">
    <property type="entry name" value="Nucleotide cyclase"/>
    <property type="match status" value="1"/>
</dbReference>
<dbReference type="OrthoDB" id="9803824at2"/>
<dbReference type="NCBIfam" id="TIGR00254">
    <property type="entry name" value="GGDEF"/>
    <property type="match status" value="1"/>
</dbReference>
<dbReference type="AlphaFoldDB" id="A0A370XCM9"/>
<dbReference type="InterPro" id="IPR029787">
    <property type="entry name" value="Nucleotide_cyclase"/>
</dbReference>
<keyword evidence="3" id="KW-1185">Reference proteome</keyword>
<dbReference type="Gene3D" id="3.30.450.40">
    <property type="match status" value="1"/>
</dbReference>
<name>A0A370XCM9_9GAMM</name>
<evidence type="ECO:0000259" key="1">
    <source>
        <dbReference type="PROSITE" id="PS50887"/>
    </source>
</evidence>
<reference evidence="2 3" key="1">
    <citation type="submission" date="2018-07" db="EMBL/GenBank/DDBJ databases">
        <title>Dyella monticola sp. nov. and Dyella psychrodurans sp. nov. isolated from monsoon evergreen broad-leaved forest soil of Dinghu Mountain, China.</title>
        <authorList>
            <person name="Gao Z."/>
            <person name="Qiu L."/>
        </authorList>
    </citation>
    <scope>NUCLEOTIDE SEQUENCE [LARGE SCALE GENOMIC DNA]</scope>
    <source>
        <strain evidence="2 3">4MSK11</strain>
    </source>
</reference>
<comment type="caution">
    <text evidence="2">The sequence shown here is derived from an EMBL/GenBank/DDBJ whole genome shotgun (WGS) entry which is preliminary data.</text>
</comment>
<dbReference type="Proteomes" id="UP000255334">
    <property type="component" value="Unassembled WGS sequence"/>
</dbReference>